<evidence type="ECO:0000259" key="2">
    <source>
        <dbReference type="Pfam" id="PF00487"/>
    </source>
</evidence>
<dbReference type="GO" id="GO:0016020">
    <property type="term" value="C:membrane"/>
    <property type="evidence" value="ECO:0007669"/>
    <property type="project" value="TreeGrafter"/>
</dbReference>
<dbReference type="AlphaFoldDB" id="A0A5E5AAU3"/>
<dbReference type="InterPro" id="IPR005804">
    <property type="entry name" value="FA_desaturase_dom"/>
</dbReference>
<accession>A0A5E5AAU3</accession>
<name>A0A5E5AAU3_9BURK</name>
<dbReference type="PANTHER" id="PTHR19353:SF19">
    <property type="entry name" value="DELTA(5) FATTY ACID DESATURASE C-RELATED"/>
    <property type="match status" value="1"/>
</dbReference>
<dbReference type="Pfam" id="PF00487">
    <property type="entry name" value="FA_desaturase"/>
    <property type="match status" value="1"/>
</dbReference>
<feature type="domain" description="Fatty acid desaturase" evidence="2">
    <location>
        <begin position="52"/>
        <end position="291"/>
    </location>
</feature>
<keyword evidence="1" id="KW-0812">Transmembrane</keyword>
<dbReference type="RefSeq" id="WP_174991002.1">
    <property type="nucleotide sequence ID" value="NZ_CABPSP010000010.1"/>
</dbReference>
<organism evidence="3 4">
    <name type="scientific">Pandoraea anapnoica</name>
    <dbReference type="NCBI Taxonomy" id="2508301"/>
    <lineage>
        <taxon>Bacteria</taxon>
        <taxon>Pseudomonadati</taxon>
        <taxon>Pseudomonadota</taxon>
        <taxon>Betaproteobacteria</taxon>
        <taxon>Burkholderiales</taxon>
        <taxon>Burkholderiaceae</taxon>
        <taxon>Pandoraea</taxon>
    </lineage>
</organism>
<dbReference type="PANTHER" id="PTHR19353">
    <property type="entry name" value="FATTY ACID DESATURASE 2"/>
    <property type="match status" value="1"/>
</dbReference>
<dbReference type="CDD" id="cd03510">
    <property type="entry name" value="Rhizobitoxine-FADS-like"/>
    <property type="match status" value="1"/>
</dbReference>
<dbReference type="Proteomes" id="UP000383122">
    <property type="component" value="Unassembled WGS sequence"/>
</dbReference>
<protein>
    <submittedName>
        <fullName evidence="3">Fatty acid desaturase family protein</fullName>
    </submittedName>
</protein>
<evidence type="ECO:0000313" key="3">
    <source>
        <dbReference type="EMBL" id="VVE69633.1"/>
    </source>
</evidence>
<keyword evidence="1" id="KW-0472">Membrane</keyword>
<evidence type="ECO:0000256" key="1">
    <source>
        <dbReference type="SAM" id="Phobius"/>
    </source>
</evidence>
<feature type="transmembrane region" description="Helical" evidence="1">
    <location>
        <begin position="209"/>
        <end position="226"/>
    </location>
</feature>
<keyword evidence="1" id="KW-1133">Transmembrane helix</keyword>
<dbReference type="EMBL" id="CABPSP010000010">
    <property type="protein sequence ID" value="VVE69633.1"/>
    <property type="molecule type" value="Genomic_DNA"/>
</dbReference>
<reference evidence="3 4" key="1">
    <citation type="submission" date="2019-08" db="EMBL/GenBank/DDBJ databases">
        <authorList>
            <person name="Peeters C."/>
        </authorList>
    </citation>
    <scope>NUCLEOTIDE SEQUENCE [LARGE SCALE GENOMIC DNA]</scope>
    <source>
        <strain evidence="3 4">LMG 31117</strain>
    </source>
</reference>
<dbReference type="GO" id="GO:0016717">
    <property type="term" value="F:oxidoreductase activity, acting on paired donors, with oxidation of a pair of donors resulting in the reduction of molecular oxygen to two molecules of water"/>
    <property type="evidence" value="ECO:0007669"/>
    <property type="project" value="TreeGrafter"/>
</dbReference>
<dbReference type="GO" id="GO:0008610">
    <property type="term" value="P:lipid biosynthetic process"/>
    <property type="evidence" value="ECO:0007669"/>
    <property type="project" value="UniProtKB-ARBA"/>
</dbReference>
<sequence>MSRKYSNFTLTAEQRGKIKSLCKRNDFRGFVGIGVDYAWIGVACLMTLCIHPAIYPLSILIIGARQRALASLFHDASHGTLFASKVLNRRATRVLCGWPIMQSMSAYRGSHVIAHHSRLGNPNHDPDFKTLLAAGIYETRRGPAFFRRYILSALWGRLTIRYLHALIFSRLSLSSHSFRARLESSSILSFHVLVATIAASQGWLANLVLFWWVPLLVVFPVIGWLSELSEHYPFMGESDTWRFGARNRYAGRLERFFIGMHGDSFHLTHHLLPGVPYWNLAAATDVLREDSTFAEWDGRWGGIFSSDRSSRVTFIDFVKVP</sequence>
<feature type="transmembrane region" description="Helical" evidence="1">
    <location>
        <begin position="37"/>
        <end position="62"/>
    </location>
</feature>
<gene>
    <name evidence="3" type="ORF">PAN31117_03394</name>
</gene>
<dbReference type="InterPro" id="IPR012171">
    <property type="entry name" value="Fatty_acid_desaturase"/>
</dbReference>
<evidence type="ECO:0000313" key="4">
    <source>
        <dbReference type="Proteomes" id="UP000383122"/>
    </source>
</evidence>
<keyword evidence="4" id="KW-1185">Reference proteome</keyword>
<proteinExistence type="predicted"/>